<evidence type="ECO:0008006" key="4">
    <source>
        <dbReference type="Google" id="ProtNLM"/>
    </source>
</evidence>
<proteinExistence type="predicted"/>
<keyword evidence="1" id="KW-1133">Transmembrane helix</keyword>
<evidence type="ECO:0000256" key="1">
    <source>
        <dbReference type="SAM" id="Phobius"/>
    </source>
</evidence>
<feature type="transmembrane region" description="Helical" evidence="1">
    <location>
        <begin position="26"/>
        <end position="44"/>
    </location>
</feature>
<keyword evidence="3" id="KW-1185">Reference proteome</keyword>
<organism evidence="2 3">
    <name type="scientific">Streptomyces thermolineatus</name>
    <dbReference type="NCBI Taxonomy" id="44033"/>
    <lineage>
        <taxon>Bacteria</taxon>
        <taxon>Bacillati</taxon>
        <taxon>Actinomycetota</taxon>
        <taxon>Actinomycetes</taxon>
        <taxon>Kitasatosporales</taxon>
        <taxon>Streptomycetaceae</taxon>
        <taxon>Streptomyces</taxon>
    </lineage>
</organism>
<keyword evidence="1" id="KW-0472">Membrane</keyword>
<feature type="transmembrane region" description="Helical" evidence="1">
    <location>
        <begin position="77"/>
        <end position="103"/>
    </location>
</feature>
<protein>
    <recommendedName>
        <fullName evidence="4">Integral membrane protein</fullName>
    </recommendedName>
</protein>
<dbReference type="Proteomes" id="UP001501358">
    <property type="component" value="Unassembled WGS sequence"/>
</dbReference>
<sequence>MAQTLRSQSPLALINRDIKEHPKENTFAAATLVLGLVALITAAFPGLHLVSSWAGLFGVLAGAYGQMISATTGERSILVVGLGASALGFFLGMSNGGLFGGLVG</sequence>
<dbReference type="RefSeq" id="WP_344381916.1">
    <property type="nucleotide sequence ID" value="NZ_BAAATA010000004.1"/>
</dbReference>
<feature type="transmembrane region" description="Helical" evidence="1">
    <location>
        <begin position="50"/>
        <end position="70"/>
    </location>
</feature>
<keyword evidence="1" id="KW-0812">Transmembrane</keyword>
<evidence type="ECO:0000313" key="3">
    <source>
        <dbReference type="Proteomes" id="UP001501358"/>
    </source>
</evidence>
<reference evidence="2 3" key="1">
    <citation type="journal article" date="2019" name="Int. J. Syst. Evol. Microbiol.">
        <title>The Global Catalogue of Microorganisms (GCM) 10K type strain sequencing project: providing services to taxonomists for standard genome sequencing and annotation.</title>
        <authorList>
            <consortium name="The Broad Institute Genomics Platform"/>
            <consortium name="The Broad Institute Genome Sequencing Center for Infectious Disease"/>
            <person name="Wu L."/>
            <person name="Ma J."/>
        </authorList>
    </citation>
    <scope>NUCLEOTIDE SEQUENCE [LARGE SCALE GENOMIC DNA]</scope>
    <source>
        <strain evidence="2 3">JCM 6307</strain>
    </source>
</reference>
<dbReference type="EMBL" id="BAAATA010000004">
    <property type="protein sequence ID" value="GAA2476218.1"/>
    <property type="molecule type" value="Genomic_DNA"/>
</dbReference>
<gene>
    <name evidence="2" type="ORF">GCM10010406_10430</name>
</gene>
<evidence type="ECO:0000313" key="2">
    <source>
        <dbReference type="EMBL" id="GAA2476218.1"/>
    </source>
</evidence>
<comment type="caution">
    <text evidence="2">The sequence shown here is derived from an EMBL/GenBank/DDBJ whole genome shotgun (WGS) entry which is preliminary data.</text>
</comment>
<accession>A0ABN3L551</accession>
<name>A0ABN3L551_9ACTN</name>